<dbReference type="GO" id="GO:0008168">
    <property type="term" value="F:methyltransferase activity"/>
    <property type="evidence" value="ECO:0007669"/>
    <property type="project" value="UniProtKB-KW"/>
</dbReference>
<dbReference type="InterPro" id="IPR019734">
    <property type="entry name" value="TPR_rpt"/>
</dbReference>
<feature type="repeat" description="TPR" evidence="1">
    <location>
        <begin position="48"/>
        <end position="81"/>
    </location>
</feature>
<dbReference type="EMBL" id="SORE01000004">
    <property type="protein sequence ID" value="TDY52756.1"/>
    <property type="molecule type" value="Genomic_DNA"/>
</dbReference>
<feature type="domain" description="Methyltransferase" evidence="2">
    <location>
        <begin position="285"/>
        <end position="374"/>
    </location>
</feature>
<dbReference type="PROSITE" id="PS50005">
    <property type="entry name" value="TPR"/>
    <property type="match status" value="2"/>
</dbReference>
<keyword evidence="4" id="KW-1185">Reference proteome</keyword>
<dbReference type="RefSeq" id="WP_208327859.1">
    <property type="nucleotide sequence ID" value="NZ_JBHLUW010000002.1"/>
</dbReference>
<feature type="repeat" description="TPR" evidence="1">
    <location>
        <begin position="82"/>
        <end position="115"/>
    </location>
</feature>
<evidence type="ECO:0000313" key="3">
    <source>
        <dbReference type="EMBL" id="TDY52756.1"/>
    </source>
</evidence>
<dbReference type="Pfam" id="PF13424">
    <property type="entry name" value="TPR_12"/>
    <property type="match status" value="1"/>
</dbReference>
<dbReference type="InterPro" id="IPR041698">
    <property type="entry name" value="Methyltransf_25"/>
</dbReference>
<dbReference type="Pfam" id="PF13432">
    <property type="entry name" value="TPR_16"/>
    <property type="match status" value="1"/>
</dbReference>
<dbReference type="CDD" id="cd02440">
    <property type="entry name" value="AdoMet_MTases"/>
    <property type="match status" value="1"/>
</dbReference>
<dbReference type="SUPFAM" id="SSF53335">
    <property type="entry name" value="S-adenosyl-L-methionine-dependent methyltransferases"/>
    <property type="match status" value="1"/>
</dbReference>
<proteinExistence type="predicted"/>
<dbReference type="InterPro" id="IPR011990">
    <property type="entry name" value="TPR-like_helical_dom_sf"/>
</dbReference>
<dbReference type="Gene3D" id="1.25.40.10">
    <property type="entry name" value="Tetratricopeptide repeat domain"/>
    <property type="match status" value="3"/>
</dbReference>
<dbReference type="PANTHER" id="PTHR44809:SF1">
    <property type="entry name" value="PROTEIN O-MANNOSYL-TRANSFERASE TMTC1"/>
    <property type="match status" value="1"/>
</dbReference>
<dbReference type="GO" id="GO:0032259">
    <property type="term" value="P:methylation"/>
    <property type="evidence" value="ECO:0007669"/>
    <property type="project" value="UniProtKB-KW"/>
</dbReference>
<dbReference type="AlphaFoldDB" id="A0A4R8LX42"/>
<evidence type="ECO:0000256" key="1">
    <source>
        <dbReference type="PROSITE-ProRule" id="PRU00339"/>
    </source>
</evidence>
<evidence type="ECO:0000259" key="2">
    <source>
        <dbReference type="Pfam" id="PF13649"/>
    </source>
</evidence>
<name>A0A4R8LX42_9BURK</name>
<accession>A0A4R8LX42</accession>
<organism evidence="3 4">
    <name type="scientific">Paraburkholderia rhizosphaerae</name>
    <dbReference type="NCBI Taxonomy" id="480658"/>
    <lineage>
        <taxon>Bacteria</taxon>
        <taxon>Pseudomonadati</taxon>
        <taxon>Pseudomonadota</taxon>
        <taxon>Betaproteobacteria</taxon>
        <taxon>Burkholderiales</taxon>
        <taxon>Burkholderiaceae</taxon>
        <taxon>Paraburkholderia</taxon>
    </lineage>
</organism>
<dbReference type="PANTHER" id="PTHR44809">
    <property type="match status" value="1"/>
</dbReference>
<keyword evidence="3" id="KW-0489">Methyltransferase</keyword>
<gene>
    <name evidence="3" type="ORF">BX592_10438</name>
</gene>
<keyword evidence="3" id="KW-0808">Transferase</keyword>
<protein>
    <submittedName>
        <fullName evidence="3">Putative TPR repeat methyltransferase</fullName>
    </submittedName>
</protein>
<evidence type="ECO:0000313" key="4">
    <source>
        <dbReference type="Proteomes" id="UP000295509"/>
    </source>
</evidence>
<dbReference type="Proteomes" id="UP000295509">
    <property type="component" value="Unassembled WGS sequence"/>
</dbReference>
<comment type="caution">
    <text evidence="3">The sequence shown here is derived from an EMBL/GenBank/DDBJ whole genome shotgun (WGS) entry which is preliminary data.</text>
</comment>
<dbReference type="Pfam" id="PF13649">
    <property type="entry name" value="Methyltransf_25"/>
    <property type="match status" value="1"/>
</dbReference>
<dbReference type="InterPro" id="IPR052943">
    <property type="entry name" value="TMTC_O-mannosyl-trnsfr"/>
</dbReference>
<keyword evidence="1" id="KW-0802">TPR repeat</keyword>
<reference evidence="3 4" key="1">
    <citation type="submission" date="2019-03" db="EMBL/GenBank/DDBJ databases">
        <title>Genomic Encyclopedia of Type Strains, Phase III (KMG-III): the genomes of soil and plant-associated and newly described type strains.</title>
        <authorList>
            <person name="Whitman W."/>
        </authorList>
    </citation>
    <scope>NUCLEOTIDE SEQUENCE [LARGE SCALE GENOMIC DNA]</scope>
    <source>
        <strain evidence="3 4">LMG 29544</strain>
    </source>
</reference>
<dbReference type="SUPFAM" id="SSF48452">
    <property type="entry name" value="TPR-like"/>
    <property type="match status" value="1"/>
</dbReference>
<dbReference type="InterPro" id="IPR029063">
    <property type="entry name" value="SAM-dependent_MTases_sf"/>
</dbReference>
<dbReference type="Gene3D" id="3.40.50.150">
    <property type="entry name" value="Vaccinia Virus protein VP39"/>
    <property type="match status" value="1"/>
</dbReference>
<sequence length="444" mass="49135">MSRHSGRGFAAPRYTQTLQQAMRAHQAGELEHAEGLYRRVLTMRVGQPDAMHYLGVLLHQRGHSDAAVKLVGDALRVTPQHADAHSNLGNIHKECGRIEQAEACYRQALRLVATHPQALGNLAIALEAQQRIDEARDAYRHWLDRHPGESRAHYHFGRFLCSHARERSDIEDAVECFRTAHRLDNTNLRALESLGIALYSIGGIDAAAQVYRDWAALDPADPIPRHMLAACGAAEAPARAGDDYVRELFDRFASSFDEQLLGRLGYRAPQALIEALGDGGEALDVLDAGCGTGLCGPLLRERARTLVGVDLSERMLEQARRRGCYDELSAAELTAHLRAHAQTYDLVVCADTLIYFGELDTVLDATHRALRPGGRFAFSLEALRDSQAPRFALTPAGRYQHSREYAQQCMAAAGFVDAQITEQSLRKEAGKWVDGWVVLAQRPH</sequence>
<dbReference type="SMART" id="SM00028">
    <property type="entry name" value="TPR"/>
    <property type="match status" value="5"/>
</dbReference>